<feature type="non-terminal residue" evidence="2">
    <location>
        <position position="1"/>
    </location>
</feature>
<protein>
    <submittedName>
        <fullName evidence="2">Uncharacterized protein</fullName>
    </submittedName>
</protein>
<feature type="transmembrane region" description="Helical" evidence="1">
    <location>
        <begin position="122"/>
        <end position="140"/>
    </location>
</feature>
<proteinExistence type="predicted"/>
<dbReference type="AlphaFoldDB" id="X1ADL0"/>
<sequence>GYNNLELLNGLDEDSLIKEKDRIIDTRKIQEGKSPVAFRYNLSVKSNTYLFPLDIYYDTEIFYFLIKNLELRVASKKLIDEGLLEMGERKYYTLSGPGLKKGERIYITIHGLGKQVRRKNTLIISLILLVIFIVAFSFIFKKGKKGESITTTSYNLTEKKKDLISLLATLDEKFEKGEIEENIYRELRKENKAKLKKVILEIEKDSHGNS</sequence>
<keyword evidence="1" id="KW-1133">Transmembrane helix</keyword>
<evidence type="ECO:0000256" key="1">
    <source>
        <dbReference type="SAM" id="Phobius"/>
    </source>
</evidence>
<keyword evidence="1" id="KW-0472">Membrane</keyword>
<organism evidence="2">
    <name type="scientific">marine sediment metagenome</name>
    <dbReference type="NCBI Taxonomy" id="412755"/>
    <lineage>
        <taxon>unclassified sequences</taxon>
        <taxon>metagenomes</taxon>
        <taxon>ecological metagenomes</taxon>
    </lineage>
</organism>
<gene>
    <name evidence="2" type="ORF">S01H4_25840</name>
</gene>
<name>X1ADL0_9ZZZZ</name>
<reference evidence="2" key="1">
    <citation type="journal article" date="2014" name="Front. Microbiol.">
        <title>High frequency of phylogenetically diverse reductive dehalogenase-homologous genes in deep subseafloor sedimentary metagenomes.</title>
        <authorList>
            <person name="Kawai M."/>
            <person name="Futagami T."/>
            <person name="Toyoda A."/>
            <person name="Takaki Y."/>
            <person name="Nishi S."/>
            <person name="Hori S."/>
            <person name="Arai W."/>
            <person name="Tsubouchi T."/>
            <person name="Morono Y."/>
            <person name="Uchiyama I."/>
            <person name="Ito T."/>
            <person name="Fujiyama A."/>
            <person name="Inagaki F."/>
            <person name="Takami H."/>
        </authorList>
    </citation>
    <scope>NUCLEOTIDE SEQUENCE</scope>
    <source>
        <strain evidence="2">Expedition CK06-06</strain>
    </source>
</reference>
<comment type="caution">
    <text evidence="2">The sequence shown here is derived from an EMBL/GenBank/DDBJ whole genome shotgun (WGS) entry which is preliminary data.</text>
</comment>
<dbReference type="EMBL" id="BART01012359">
    <property type="protein sequence ID" value="GAG80009.1"/>
    <property type="molecule type" value="Genomic_DNA"/>
</dbReference>
<accession>X1ADL0</accession>
<keyword evidence="1" id="KW-0812">Transmembrane</keyword>
<evidence type="ECO:0000313" key="2">
    <source>
        <dbReference type="EMBL" id="GAG80009.1"/>
    </source>
</evidence>